<dbReference type="Pfam" id="PF00400">
    <property type="entry name" value="WD40"/>
    <property type="match status" value="2"/>
</dbReference>
<dbReference type="PROSITE" id="PS00678">
    <property type="entry name" value="WD_REPEATS_1"/>
    <property type="match status" value="1"/>
</dbReference>
<dbReference type="Pfam" id="PF08662">
    <property type="entry name" value="eIF2A"/>
    <property type="match status" value="1"/>
</dbReference>
<evidence type="ECO:0000256" key="3">
    <source>
        <dbReference type="PROSITE-ProRule" id="PRU00221"/>
    </source>
</evidence>
<feature type="repeat" description="WD" evidence="3">
    <location>
        <begin position="202"/>
        <end position="232"/>
    </location>
</feature>
<dbReference type="InterPro" id="IPR019775">
    <property type="entry name" value="WD40_repeat_CS"/>
</dbReference>
<dbReference type="SMART" id="SM00320">
    <property type="entry name" value="WD40"/>
    <property type="match status" value="6"/>
</dbReference>
<proteinExistence type="predicted"/>
<dbReference type="PANTHER" id="PTHR19879">
    <property type="entry name" value="TRANSCRIPTION INITIATION FACTOR TFIID"/>
    <property type="match status" value="1"/>
</dbReference>
<gene>
    <name evidence="5" type="ORF">OP8BY_1076</name>
</gene>
<dbReference type="PROSITE" id="PS50294">
    <property type="entry name" value="WD_REPEATS_REGION"/>
    <property type="match status" value="1"/>
</dbReference>
<dbReference type="Gene3D" id="2.130.10.10">
    <property type="entry name" value="YVTN repeat-like/Quinoprotein amine dehydrogenase"/>
    <property type="match status" value="3"/>
</dbReference>
<keyword evidence="2" id="KW-0677">Repeat</keyword>
<evidence type="ECO:0000256" key="2">
    <source>
        <dbReference type="ARBA" id="ARBA00022737"/>
    </source>
</evidence>
<evidence type="ECO:0000313" key="6">
    <source>
        <dbReference type="Proteomes" id="UP000257323"/>
    </source>
</evidence>
<keyword evidence="1 3" id="KW-0853">WD repeat</keyword>
<feature type="repeat" description="WD" evidence="3">
    <location>
        <begin position="276"/>
        <end position="317"/>
    </location>
</feature>
<reference evidence="5 6" key="1">
    <citation type="submission" date="2018-08" db="EMBL/GenBank/DDBJ databases">
        <title>Genome analysis of the thermophilic bacterium of the candidate phylum Aminicenantes from deep subsurface aquifer revealed its physiology and ecological role.</title>
        <authorList>
            <person name="Kadnikov V.V."/>
            <person name="Mardanov A.V."/>
            <person name="Beletsky A.V."/>
            <person name="Karnachuk O.V."/>
            <person name="Ravin N.V."/>
        </authorList>
    </citation>
    <scope>NUCLEOTIDE SEQUENCE [LARGE SCALE GENOMIC DNA]</scope>
    <source>
        <strain evidence="5">BY38</strain>
    </source>
</reference>
<evidence type="ECO:0000313" key="5">
    <source>
        <dbReference type="EMBL" id="RFT17134.1"/>
    </source>
</evidence>
<evidence type="ECO:0000256" key="1">
    <source>
        <dbReference type="ARBA" id="ARBA00022574"/>
    </source>
</evidence>
<dbReference type="AlphaFoldDB" id="A0A3E2BQZ3"/>
<sequence length="524" mass="57234">MTEESSVSSIFLFFPRGNPPPIRNGGQILDFCLKLLGGNALVSKLYHQQEKEMMKQADQGKIVRLALALTFFLSLAWPMALDGQENQGEASPILIPIKGVIDINRTISLQGQGRVEMIGFSPDGRYVAMAGGNGALLWDPGSGTTRVLTVPKEAAILFCTFDFSPDGQTLATVMGREKIVLWDLKNDGNRVLNGARSAFNAAYSPDGKYLVIAASGGGLEVWDVLTGKKINTFLKKKDDTCGRVVFTPDGKYIAASYKGERIVLVDASSGTISRAFAGHQGIINDFAISRDGKILVSGGSDKRIIVWDLQNGEKLKDINPLPDRVNEVDISPDGRLVAAAIGPMMVPWETVKPETALMIIDLKTNEARVLRIPFCYSVAFSPDGKFLATGISSGEEVAAIWDISSYGIAEKFKKDPFETTAEYEARVGQIEIPYSEMIALSAAQYNADRGGFEIQFKNNKLLIQVEREVAKELIERKTGTLRMSGRLKYHDPENLKLDGAVLEDTVTGKKFTAVKIGEIRPEAK</sequence>
<dbReference type="InterPro" id="IPR013979">
    <property type="entry name" value="TIF_beta_prop-like"/>
</dbReference>
<feature type="domain" description="Translation initiation factor beta propellor-like" evidence="4">
    <location>
        <begin position="159"/>
        <end position="255"/>
    </location>
</feature>
<organism evidence="5 6">
    <name type="scientific">Candidatus Saccharicenans subterraneus</name>
    <dbReference type="NCBI Taxonomy" id="2508984"/>
    <lineage>
        <taxon>Bacteria</taxon>
        <taxon>Candidatus Aminicenantota</taxon>
        <taxon>Candidatus Aminicenantia</taxon>
        <taxon>Candidatus Aminicenantales</taxon>
        <taxon>Candidatus Saccharicenantaceae</taxon>
        <taxon>Candidatus Saccharicenans</taxon>
    </lineage>
</organism>
<dbReference type="Proteomes" id="UP000257323">
    <property type="component" value="Unassembled WGS sequence"/>
</dbReference>
<dbReference type="SUPFAM" id="SSF69322">
    <property type="entry name" value="Tricorn protease domain 2"/>
    <property type="match status" value="1"/>
</dbReference>
<dbReference type="InterPro" id="IPR001680">
    <property type="entry name" value="WD40_rpt"/>
</dbReference>
<name>A0A3E2BQZ3_9BACT</name>
<dbReference type="EMBL" id="QUAH01000001">
    <property type="protein sequence ID" value="RFT17134.1"/>
    <property type="molecule type" value="Genomic_DNA"/>
</dbReference>
<evidence type="ECO:0000259" key="4">
    <source>
        <dbReference type="Pfam" id="PF08662"/>
    </source>
</evidence>
<dbReference type="PANTHER" id="PTHR19879:SF9">
    <property type="entry name" value="TRANSCRIPTION INITIATION FACTOR TFIID SUBUNIT 5"/>
    <property type="match status" value="1"/>
</dbReference>
<comment type="caution">
    <text evidence="5">The sequence shown here is derived from an EMBL/GenBank/DDBJ whole genome shotgun (WGS) entry which is preliminary data.</text>
</comment>
<dbReference type="InterPro" id="IPR015943">
    <property type="entry name" value="WD40/YVTN_repeat-like_dom_sf"/>
</dbReference>
<dbReference type="PROSITE" id="PS50082">
    <property type="entry name" value="WD_REPEATS_2"/>
    <property type="match status" value="2"/>
</dbReference>
<protein>
    <submittedName>
        <fullName evidence="5">High-affnity carbon uptake protein Hat/HatR</fullName>
    </submittedName>
</protein>
<accession>A0A3E2BQZ3</accession>